<feature type="transmembrane region" description="Helical" evidence="1">
    <location>
        <begin position="49"/>
        <end position="77"/>
    </location>
</feature>
<reference evidence="3 4" key="1">
    <citation type="journal article" date="2006" name="Science">
        <title>Phytophthora genome sequences uncover evolutionary origins and mechanisms of pathogenesis.</title>
        <authorList>
            <person name="Tyler B.M."/>
            <person name="Tripathy S."/>
            <person name="Zhang X."/>
            <person name="Dehal P."/>
            <person name="Jiang R.H."/>
            <person name="Aerts A."/>
            <person name="Arredondo F.D."/>
            <person name="Baxter L."/>
            <person name="Bensasson D."/>
            <person name="Beynon J.L."/>
            <person name="Chapman J."/>
            <person name="Damasceno C.M."/>
            <person name="Dorrance A.E."/>
            <person name="Dou D."/>
            <person name="Dickerman A.W."/>
            <person name="Dubchak I.L."/>
            <person name="Garbelotto M."/>
            <person name="Gijzen M."/>
            <person name="Gordon S.G."/>
            <person name="Govers F."/>
            <person name="Grunwald N.J."/>
            <person name="Huang W."/>
            <person name="Ivors K.L."/>
            <person name="Jones R.W."/>
            <person name="Kamoun S."/>
            <person name="Krampis K."/>
            <person name="Lamour K.H."/>
            <person name="Lee M.K."/>
            <person name="McDonald W.H."/>
            <person name="Medina M."/>
            <person name="Meijer H.J."/>
            <person name="Nordberg E.K."/>
            <person name="Maclean D.J."/>
            <person name="Ospina-Giraldo M.D."/>
            <person name="Morris P.F."/>
            <person name="Phuntumart V."/>
            <person name="Putnam N.H."/>
            <person name="Rash S."/>
            <person name="Rose J.K."/>
            <person name="Sakihama Y."/>
            <person name="Salamov A.A."/>
            <person name="Savidor A."/>
            <person name="Scheuring C.F."/>
            <person name="Smith B.M."/>
            <person name="Sobral B.W."/>
            <person name="Terry A."/>
            <person name="Torto-Alalibo T.A."/>
            <person name="Win J."/>
            <person name="Xu Z."/>
            <person name="Zhang H."/>
            <person name="Grigoriev I.V."/>
            <person name="Rokhsar D.S."/>
            <person name="Boore J.L."/>
        </authorList>
    </citation>
    <scope>NUCLEOTIDE SEQUENCE [LARGE SCALE GENOMIC DNA]</scope>
    <source>
        <strain evidence="3 4">P6497</strain>
    </source>
</reference>
<feature type="signal peptide" evidence="2">
    <location>
        <begin position="1"/>
        <end position="22"/>
    </location>
</feature>
<keyword evidence="4" id="KW-1185">Reference proteome</keyword>
<dbReference type="InParanoid" id="G5AD61"/>
<dbReference type="GeneID" id="20642843"/>
<sequence>MHPFQSLVLVLVKLALVDQVTASQAASEASGSSASIIDTNDVSETAVASHVSGVFSAVAVGLLALLAYLALLSYSVLRRRQNTRYQYGSDPDKKQHATVYIIHSTPKHPSSLQ</sequence>
<evidence type="ECO:0000256" key="1">
    <source>
        <dbReference type="SAM" id="Phobius"/>
    </source>
</evidence>
<dbReference type="RefSeq" id="XP_009538012.1">
    <property type="nucleotide sequence ID" value="XM_009539717.1"/>
</dbReference>
<dbReference type="EMBL" id="JH159164">
    <property type="protein sequence ID" value="EGZ06115.1"/>
    <property type="molecule type" value="Genomic_DNA"/>
</dbReference>
<dbReference type="Proteomes" id="UP000002640">
    <property type="component" value="Unassembled WGS sequence"/>
</dbReference>
<evidence type="ECO:0000313" key="3">
    <source>
        <dbReference type="EMBL" id="EGZ06115.1"/>
    </source>
</evidence>
<gene>
    <name evidence="3" type="ORF">PHYSODRAFT_307164</name>
</gene>
<name>G5AD61_PHYSP</name>
<evidence type="ECO:0000313" key="4">
    <source>
        <dbReference type="Proteomes" id="UP000002640"/>
    </source>
</evidence>
<protein>
    <recommendedName>
        <fullName evidence="5">RxLR effector protein</fullName>
    </recommendedName>
</protein>
<organism evidence="3 4">
    <name type="scientific">Phytophthora sojae (strain P6497)</name>
    <name type="common">Soybean stem and root rot agent</name>
    <name type="synonym">Phytophthora megasperma f. sp. glycines</name>
    <dbReference type="NCBI Taxonomy" id="1094619"/>
    <lineage>
        <taxon>Eukaryota</taxon>
        <taxon>Sar</taxon>
        <taxon>Stramenopiles</taxon>
        <taxon>Oomycota</taxon>
        <taxon>Peronosporomycetes</taxon>
        <taxon>Peronosporales</taxon>
        <taxon>Peronosporaceae</taxon>
        <taxon>Phytophthora</taxon>
    </lineage>
</organism>
<keyword evidence="1" id="KW-0472">Membrane</keyword>
<feature type="chain" id="PRO_5003473436" description="RxLR effector protein" evidence="2">
    <location>
        <begin position="23"/>
        <end position="113"/>
    </location>
</feature>
<dbReference type="AlphaFoldDB" id="G5AD61"/>
<evidence type="ECO:0000256" key="2">
    <source>
        <dbReference type="SAM" id="SignalP"/>
    </source>
</evidence>
<dbReference type="KEGG" id="psoj:PHYSODRAFT_307164"/>
<accession>G5AD61</accession>
<evidence type="ECO:0008006" key="5">
    <source>
        <dbReference type="Google" id="ProtNLM"/>
    </source>
</evidence>
<keyword evidence="1" id="KW-0812">Transmembrane</keyword>
<keyword evidence="1" id="KW-1133">Transmembrane helix</keyword>
<proteinExistence type="predicted"/>
<keyword evidence="2" id="KW-0732">Signal</keyword>